<dbReference type="Proteomes" id="UP000094527">
    <property type="component" value="Unassembled WGS sequence"/>
</dbReference>
<dbReference type="AlphaFoldDB" id="A0A1D2M2N3"/>
<reference evidence="8 9" key="1">
    <citation type="journal article" date="2016" name="Genome Biol. Evol.">
        <title>Gene Family Evolution Reflects Adaptation to Soil Environmental Stressors in the Genome of the Collembolan Orchesella cincta.</title>
        <authorList>
            <person name="Faddeeva-Vakhrusheva A."/>
            <person name="Derks M.F."/>
            <person name="Anvar S.Y."/>
            <person name="Agamennone V."/>
            <person name="Suring W."/>
            <person name="Smit S."/>
            <person name="van Straalen N.M."/>
            <person name="Roelofs D."/>
        </authorList>
    </citation>
    <scope>NUCLEOTIDE SEQUENCE [LARGE SCALE GENOMIC DNA]</scope>
    <source>
        <tissue evidence="8">Mixed pool</tissue>
    </source>
</reference>
<comment type="similarity">
    <text evidence="2 5">Belongs to the dUTPase family.</text>
</comment>
<evidence type="ECO:0000256" key="4">
    <source>
        <dbReference type="ARBA" id="ARBA00023080"/>
    </source>
</evidence>
<dbReference type="UniPathway" id="UPA00610">
    <property type="reaction ID" value="UER00666"/>
</dbReference>
<dbReference type="GO" id="GO:0006226">
    <property type="term" value="P:dUMP biosynthetic process"/>
    <property type="evidence" value="ECO:0007669"/>
    <property type="project" value="UniProtKB-UniRule"/>
</dbReference>
<dbReference type="GO" id="GO:0004170">
    <property type="term" value="F:dUTP diphosphatase activity"/>
    <property type="evidence" value="ECO:0007669"/>
    <property type="project" value="UniProtKB-UniRule"/>
</dbReference>
<dbReference type="InterPro" id="IPR036157">
    <property type="entry name" value="dUTPase-like_sf"/>
</dbReference>
<dbReference type="InterPro" id="IPR033704">
    <property type="entry name" value="dUTPase_trimeric"/>
</dbReference>
<sequence>MVIILWFEVEKDEEMSFLINPNFHIIYLAATEPSSDSSDETTSDEDEADDDGEEDAVEATTAVTKRKKVQEEQQQVKKRLPARSQRKLQKSPNLMNQSSPKKRKVDNTQEEQVEVEKKGDCITKHYAPSDSSDEMHKYYFKGPIGGGYHVAFCQWLKNKQNYIQIRKSKELLFVKKVTHAFIPFRGSSEAAGFDLLSCHSVDILAGTTGCINTGIQVVLPKNTYGRIADRSSMAIKSLAVLGGVIDRDYTGSIIIMLHNFGRETLCIQPGDRVAQLIVERIYSGKHQWLMNGNSLLRVE</sequence>
<dbReference type="PANTHER" id="PTHR11241:SF0">
    <property type="entry name" value="DEOXYURIDINE 5'-TRIPHOSPHATE NUCLEOTIDOHYDROLASE"/>
    <property type="match status" value="1"/>
</dbReference>
<keyword evidence="5" id="KW-0460">Magnesium</keyword>
<keyword evidence="9" id="KW-1185">Reference proteome</keyword>
<evidence type="ECO:0000256" key="6">
    <source>
        <dbReference type="SAM" id="MobiDB-lite"/>
    </source>
</evidence>
<proteinExistence type="inferred from homology"/>
<protein>
    <recommendedName>
        <fullName evidence="5">Deoxyuridine 5'-triphosphate nucleotidohydrolase</fullName>
        <shortName evidence="5">dUTPase</shortName>
        <ecNumber evidence="5">3.6.1.23</ecNumber>
    </recommendedName>
    <alternativeName>
        <fullName evidence="5">dUTP pyrophosphatase</fullName>
    </alternativeName>
</protein>
<organism evidence="8 9">
    <name type="scientific">Orchesella cincta</name>
    <name type="common">Springtail</name>
    <name type="synonym">Podura cincta</name>
    <dbReference type="NCBI Taxonomy" id="48709"/>
    <lineage>
        <taxon>Eukaryota</taxon>
        <taxon>Metazoa</taxon>
        <taxon>Ecdysozoa</taxon>
        <taxon>Arthropoda</taxon>
        <taxon>Hexapoda</taxon>
        <taxon>Collembola</taxon>
        <taxon>Entomobryomorpha</taxon>
        <taxon>Entomobryoidea</taxon>
        <taxon>Orchesellidae</taxon>
        <taxon>Orchesellinae</taxon>
        <taxon>Orchesella</taxon>
    </lineage>
</organism>
<evidence type="ECO:0000256" key="1">
    <source>
        <dbReference type="ARBA" id="ARBA00005142"/>
    </source>
</evidence>
<dbReference type="OrthoDB" id="419889at2759"/>
<keyword evidence="5" id="KW-0479">Metal-binding</keyword>
<dbReference type="Gene3D" id="2.70.40.10">
    <property type="match status" value="1"/>
</dbReference>
<dbReference type="EMBL" id="LJIJ01005842">
    <property type="protein sequence ID" value="ODM87228.1"/>
    <property type="molecule type" value="Genomic_DNA"/>
</dbReference>
<comment type="pathway">
    <text evidence="1 5">Pyrimidine metabolism; dUMP biosynthesis; dUMP from dCTP (dUTP route): step 2/2.</text>
</comment>
<dbReference type="STRING" id="48709.A0A1D2M2N3"/>
<evidence type="ECO:0000256" key="5">
    <source>
        <dbReference type="RuleBase" id="RU367024"/>
    </source>
</evidence>
<feature type="region of interest" description="Disordered" evidence="6">
    <location>
        <begin position="33"/>
        <end position="116"/>
    </location>
</feature>
<evidence type="ECO:0000313" key="9">
    <source>
        <dbReference type="Proteomes" id="UP000094527"/>
    </source>
</evidence>
<dbReference type="EC" id="3.6.1.23" evidence="5"/>
<comment type="function">
    <text evidence="5">Involved in nucleotide metabolism via production of dUMP, the immediate precursor of thymidine nucleotides, and decreases the intracellular concentration of dUTP so that uracil cannot be incorporated into DNA.</text>
</comment>
<evidence type="ECO:0000256" key="2">
    <source>
        <dbReference type="ARBA" id="ARBA00006581"/>
    </source>
</evidence>
<keyword evidence="3 5" id="KW-0378">Hydrolase</keyword>
<name>A0A1D2M2N3_ORCCI</name>
<dbReference type="InterPro" id="IPR008181">
    <property type="entry name" value="dUTPase"/>
</dbReference>
<dbReference type="InterPro" id="IPR029054">
    <property type="entry name" value="dUTPase-like"/>
</dbReference>
<dbReference type="GO" id="GO:0046081">
    <property type="term" value="P:dUTP catabolic process"/>
    <property type="evidence" value="ECO:0007669"/>
    <property type="project" value="UniProtKB-UniRule"/>
</dbReference>
<accession>A0A1D2M2N3</accession>
<dbReference type="CDD" id="cd07557">
    <property type="entry name" value="trimeric_dUTPase"/>
    <property type="match status" value="1"/>
</dbReference>
<feature type="compositionally biased region" description="Acidic residues" evidence="6">
    <location>
        <begin position="37"/>
        <end position="57"/>
    </location>
</feature>
<feature type="compositionally biased region" description="Basic residues" evidence="6">
    <location>
        <begin position="76"/>
        <end position="89"/>
    </location>
</feature>
<keyword evidence="4 5" id="KW-0546">Nucleotide metabolism</keyword>
<dbReference type="NCBIfam" id="TIGR00576">
    <property type="entry name" value="dut"/>
    <property type="match status" value="1"/>
</dbReference>
<comment type="caution">
    <text evidence="8">The sequence shown here is derived from an EMBL/GenBank/DDBJ whole genome shotgun (WGS) entry which is preliminary data.</text>
</comment>
<gene>
    <name evidence="8" type="ORF">Ocin01_19454</name>
</gene>
<evidence type="ECO:0000313" key="8">
    <source>
        <dbReference type="EMBL" id="ODM87228.1"/>
    </source>
</evidence>
<dbReference type="SUPFAM" id="SSF51283">
    <property type="entry name" value="dUTPase-like"/>
    <property type="match status" value="1"/>
</dbReference>
<evidence type="ECO:0000256" key="3">
    <source>
        <dbReference type="ARBA" id="ARBA00022801"/>
    </source>
</evidence>
<dbReference type="OMA" id="AYEYRTV"/>
<dbReference type="PANTHER" id="PTHR11241">
    <property type="entry name" value="DEOXYURIDINE 5'-TRIPHOSPHATE NUCLEOTIDOHYDROLASE"/>
    <property type="match status" value="1"/>
</dbReference>
<comment type="cofactor">
    <cofactor evidence="5">
        <name>Mg(2+)</name>
        <dbReference type="ChEBI" id="CHEBI:18420"/>
    </cofactor>
</comment>
<feature type="domain" description="dUTPase-like" evidence="7">
    <location>
        <begin position="181"/>
        <end position="283"/>
    </location>
</feature>
<dbReference type="GO" id="GO:0000287">
    <property type="term" value="F:magnesium ion binding"/>
    <property type="evidence" value="ECO:0007669"/>
    <property type="project" value="UniProtKB-UniRule"/>
</dbReference>
<feature type="compositionally biased region" description="Polar residues" evidence="6">
    <location>
        <begin position="90"/>
        <end position="99"/>
    </location>
</feature>
<comment type="catalytic activity">
    <reaction evidence="5">
        <text>dUTP + H2O = dUMP + diphosphate + H(+)</text>
        <dbReference type="Rhea" id="RHEA:10248"/>
        <dbReference type="ChEBI" id="CHEBI:15377"/>
        <dbReference type="ChEBI" id="CHEBI:15378"/>
        <dbReference type="ChEBI" id="CHEBI:33019"/>
        <dbReference type="ChEBI" id="CHEBI:61555"/>
        <dbReference type="ChEBI" id="CHEBI:246422"/>
        <dbReference type="EC" id="3.6.1.23"/>
    </reaction>
</comment>
<dbReference type="Pfam" id="PF00692">
    <property type="entry name" value="dUTPase"/>
    <property type="match status" value="1"/>
</dbReference>
<evidence type="ECO:0000259" key="7">
    <source>
        <dbReference type="Pfam" id="PF00692"/>
    </source>
</evidence>